<dbReference type="PROSITE" id="PS00618">
    <property type="entry name" value="RECF_2"/>
    <property type="match status" value="1"/>
</dbReference>
<dbReference type="SUPFAM" id="SSF52540">
    <property type="entry name" value="P-loop containing nucleoside triphosphate hydrolases"/>
    <property type="match status" value="1"/>
</dbReference>
<dbReference type="Gene3D" id="3.40.50.300">
    <property type="entry name" value="P-loop containing nucleotide triphosphate hydrolases"/>
    <property type="match status" value="1"/>
</dbReference>
<name>A0AAU7ANH5_9ACTN</name>
<evidence type="ECO:0000256" key="11">
    <source>
        <dbReference type="ARBA" id="ARBA00025401"/>
    </source>
</evidence>
<dbReference type="GO" id="GO:0006260">
    <property type="term" value="P:DNA replication"/>
    <property type="evidence" value="ECO:0007669"/>
    <property type="project" value="UniProtKB-UniRule"/>
</dbReference>
<dbReference type="PANTHER" id="PTHR32182:SF0">
    <property type="entry name" value="DNA REPLICATION AND REPAIR PROTEIN RECF"/>
    <property type="match status" value="1"/>
</dbReference>
<evidence type="ECO:0000256" key="10">
    <source>
        <dbReference type="ARBA" id="ARBA00023204"/>
    </source>
</evidence>
<sequence>MIVTRLSLRDFRTYDRVQVPLGPGLTVVHGRNGAGKTNLLEGLYFGCTARSCRTSNEREVLRFDQTAARVEVDGEDRDGRHTLAVGFQPGEDKRIKVDGVPVARLLDAPVRPLVSVFLPDRLELVKGPPALRRSHLDAVITALWPGRTSHRTAYRQALAQRNALLGRLRHGRGGRDQLGAWDLELGRHAITLREDRAKAIDLLQQPFAEVAAELGLAGVPELRYRPRSKAATAVEFAAELAERIDSDLDRGFTGHGPHRDDLALLRDGRELRTYGSQGEQRLGLLALLLAERDVLTAERGAPPLLLLDDVMSELDADRRGLLVERITRAGQSLITTTDLAHVPGADAAGVVRLAVTPGSVEVDALAGVPREEAA</sequence>
<evidence type="ECO:0000256" key="2">
    <source>
        <dbReference type="ARBA" id="ARBA00008016"/>
    </source>
</evidence>
<comment type="subcellular location">
    <subcellularLocation>
        <location evidence="1 12 13">Cytoplasm</location>
    </subcellularLocation>
</comment>
<evidence type="ECO:0000256" key="8">
    <source>
        <dbReference type="ARBA" id="ARBA00022840"/>
    </source>
</evidence>
<dbReference type="Pfam" id="PF02463">
    <property type="entry name" value="SMC_N"/>
    <property type="match status" value="1"/>
</dbReference>
<evidence type="ECO:0000256" key="7">
    <source>
        <dbReference type="ARBA" id="ARBA00022763"/>
    </source>
</evidence>
<dbReference type="InterPro" id="IPR001238">
    <property type="entry name" value="DNA-binding_RecF"/>
</dbReference>
<evidence type="ECO:0000256" key="6">
    <source>
        <dbReference type="ARBA" id="ARBA00022741"/>
    </source>
</evidence>
<proteinExistence type="inferred from homology"/>
<keyword evidence="8 12" id="KW-0067">ATP-binding</keyword>
<gene>
    <name evidence="12 15" type="primary">recF</name>
    <name evidence="15" type="ORF">DSM112329_00003</name>
</gene>
<dbReference type="Gene3D" id="1.20.1050.90">
    <property type="entry name" value="RecF/RecN/SMC, N-terminal domain"/>
    <property type="match status" value="1"/>
</dbReference>
<evidence type="ECO:0000256" key="1">
    <source>
        <dbReference type="ARBA" id="ARBA00004496"/>
    </source>
</evidence>
<evidence type="ECO:0000256" key="5">
    <source>
        <dbReference type="ARBA" id="ARBA00022705"/>
    </source>
</evidence>
<dbReference type="PANTHER" id="PTHR32182">
    <property type="entry name" value="DNA REPLICATION AND REPAIR PROTEIN RECF"/>
    <property type="match status" value="1"/>
</dbReference>
<dbReference type="GO" id="GO:0000731">
    <property type="term" value="P:DNA synthesis involved in DNA repair"/>
    <property type="evidence" value="ECO:0007669"/>
    <property type="project" value="TreeGrafter"/>
</dbReference>
<evidence type="ECO:0000313" key="15">
    <source>
        <dbReference type="EMBL" id="XAY03191.1"/>
    </source>
</evidence>
<keyword evidence="7 12" id="KW-0227">DNA damage</keyword>
<keyword evidence="12 13" id="KW-0742">SOS response</keyword>
<comment type="function">
    <text evidence="11 12 13">The RecF protein is involved in DNA metabolism; it is required for DNA replication and normal SOS inducibility. RecF binds preferentially to single-stranded, linear DNA. It also seems to bind ATP.</text>
</comment>
<dbReference type="RefSeq" id="WP_354699748.1">
    <property type="nucleotide sequence ID" value="NZ_CP114014.1"/>
</dbReference>
<organism evidence="15">
    <name type="scientific">Paraconexibacter sp. AEG42_29</name>
    <dbReference type="NCBI Taxonomy" id="2997339"/>
    <lineage>
        <taxon>Bacteria</taxon>
        <taxon>Bacillati</taxon>
        <taxon>Actinomycetota</taxon>
        <taxon>Thermoleophilia</taxon>
        <taxon>Solirubrobacterales</taxon>
        <taxon>Paraconexibacteraceae</taxon>
        <taxon>Paraconexibacter</taxon>
    </lineage>
</organism>
<dbReference type="InterPro" id="IPR003395">
    <property type="entry name" value="RecF/RecN/SMC_N"/>
</dbReference>
<dbReference type="InterPro" id="IPR042174">
    <property type="entry name" value="RecF_2"/>
</dbReference>
<evidence type="ECO:0000259" key="14">
    <source>
        <dbReference type="Pfam" id="PF02463"/>
    </source>
</evidence>
<dbReference type="GO" id="GO:0006302">
    <property type="term" value="P:double-strand break repair"/>
    <property type="evidence" value="ECO:0007669"/>
    <property type="project" value="TreeGrafter"/>
</dbReference>
<dbReference type="InterPro" id="IPR018078">
    <property type="entry name" value="DNA-binding_RecF_CS"/>
</dbReference>
<protein>
    <recommendedName>
        <fullName evidence="3 12">DNA replication and repair protein RecF</fullName>
    </recommendedName>
</protein>
<feature type="binding site" evidence="12">
    <location>
        <begin position="30"/>
        <end position="37"/>
    </location>
    <ligand>
        <name>ATP</name>
        <dbReference type="ChEBI" id="CHEBI:30616"/>
    </ligand>
</feature>
<evidence type="ECO:0000256" key="3">
    <source>
        <dbReference type="ARBA" id="ARBA00020170"/>
    </source>
</evidence>
<comment type="similarity">
    <text evidence="2 12 13">Belongs to the RecF family.</text>
</comment>
<keyword evidence="6 12" id="KW-0547">Nucleotide-binding</keyword>
<dbReference type="InterPro" id="IPR027417">
    <property type="entry name" value="P-loop_NTPase"/>
</dbReference>
<keyword evidence="4 12" id="KW-0963">Cytoplasm</keyword>
<keyword evidence="9 12" id="KW-0238">DNA-binding</keyword>
<dbReference type="GO" id="GO:0005524">
    <property type="term" value="F:ATP binding"/>
    <property type="evidence" value="ECO:0007669"/>
    <property type="project" value="UniProtKB-UniRule"/>
</dbReference>
<dbReference type="KEGG" id="parq:DSM112329_00003"/>
<keyword evidence="10 12" id="KW-0234">DNA repair</keyword>
<dbReference type="NCBIfam" id="TIGR00611">
    <property type="entry name" value="recf"/>
    <property type="match status" value="1"/>
</dbReference>
<dbReference type="EMBL" id="CP114014">
    <property type="protein sequence ID" value="XAY03191.1"/>
    <property type="molecule type" value="Genomic_DNA"/>
</dbReference>
<dbReference type="HAMAP" id="MF_00365">
    <property type="entry name" value="RecF"/>
    <property type="match status" value="1"/>
</dbReference>
<evidence type="ECO:0000256" key="9">
    <source>
        <dbReference type="ARBA" id="ARBA00023125"/>
    </source>
</evidence>
<evidence type="ECO:0000256" key="13">
    <source>
        <dbReference type="RuleBase" id="RU000578"/>
    </source>
</evidence>
<accession>A0AAU7ANH5</accession>
<dbReference type="GO" id="GO:0009432">
    <property type="term" value="P:SOS response"/>
    <property type="evidence" value="ECO:0007669"/>
    <property type="project" value="UniProtKB-UniRule"/>
</dbReference>
<feature type="domain" description="RecF/RecN/SMC N-terminal" evidence="14">
    <location>
        <begin position="3"/>
        <end position="346"/>
    </location>
</feature>
<evidence type="ECO:0000256" key="12">
    <source>
        <dbReference type="HAMAP-Rule" id="MF_00365"/>
    </source>
</evidence>
<dbReference type="GO" id="GO:0003697">
    <property type="term" value="F:single-stranded DNA binding"/>
    <property type="evidence" value="ECO:0007669"/>
    <property type="project" value="UniProtKB-UniRule"/>
</dbReference>
<dbReference type="GO" id="GO:0005737">
    <property type="term" value="C:cytoplasm"/>
    <property type="evidence" value="ECO:0007669"/>
    <property type="project" value="UniProtKB-SubCell"/>
</dbReference>
<dbReference type="AlphaFoldDB" id="A0AAU7ANH5"/>
<keyword evidence="5 12" id="KW-0235">DNA replication</keyword>
<reference evidence="15" key="1">
    <citation type="submission" date="2022-12" db="EMBL/GenBank/DDBJ databases">
        <title>Paraconexibacter alkalitolerans sp. nov. and Baekduia alba sp. nov., isolated from soil and emended description of the genera Paraconexibacter (Chun et al., 2020) and Baekduia (An et al., 2020).</title>
        <authorList>
            <person name="Vieira S."/>
            <person name="Huber K.J."/>
            <person name="Geppert A."/>
            <person name="Wolf J."/>
            <person name="Neumann-Schaal M."/>
            <person name="Muesken M."/>
            <person name="Overmann J."/>
        </authorList>
    </citation>
    <scope>NUCLEOTIDE SEQUENCE</scope>
    <source>
        <strain evidence="15">AEG42_29</strain>
    </source>
</reference>
<evidence type="ECO:0000256" key="4">
    <source>
        <dbReference type="ARBA" id="ARBA00022490"/>
    </source>
</evidence>